<evidence type="ECO:0000256" key="3">
    <source>
        <dbReference type="RuleBase" id="RU003718"/>
    </source>
</evidence>
<name>A0A3B6RME0_WHEAT</name>
<feature type="compositionally biased region" description="Polar residues" evidence="5">
    <location>
        <begin position="39"/>
        <end position="53"/>
    </location>
</feature>
<evidence type="ECO:0000256" key="5">
    <source>
        <dbReference type="SAM" id="MobiDB-lite"/>
    </source>
</evidence>
<feature type="domain" description="Glycosyltransferase N-terminal" evidence="6">
    <location>
        <begin position="64"/>
        <end position="302"/>
    </location>
</feature>
<dbReference type="GeneID" id="123154472"/>
<dbReference type="PROSITE" id="PS00375">
    <property type="entry name" value="UDPGT"/>
    <property type="match status" value="1"/>
</dbReference>
<dbReference type="SMR" id="A0A3B6RME0"/>
<dbReference type="OrthoDB" id="5835829at2759"/>
<dbReference type="EC" id="2.4.1.-" evidence="4"/>
<dbReference type="CDD" id="cd03784">
    <property type="entry name" value="GT1_Gtf-like"/>
    <property type="match status" value="1"/>
</dbReference>
<evidence type="ECO:0000256" key="2">
    <source>
        <dbReference type="ARBA" id="ARBA00022679"/>
    </source>
</evidence>
<gene>
    <name evidence="7" type="primary">LOC123154472</name>
</gene>
<dbReference type="Pfam" id="PF00201">
    <property type="entry name" value="UDPGT"/>
    <property type="match status" value="1"/>
</dbReference>
<evidence type="ECO:0000313" key="8">
    <source>
        <dbReference type="Proteomes" id="UP000019116"/>
    </source>
</evidence>
<reference evidence="7" key="2">
    <citation type="submission" date="2018-10" db="UniProtKB">
        <authorList>
            <consortium name="EnsemblPlants"/>
        </authorList>
    </citation>
    <scope>IDENTIFICATION</scope>
</reference>
<dbReference type="STRING" id="4565.A0A3B6RME0"/>
<sequence>MQHLLTEHKRGRYGFASSHSFRHGTPLINMHRRPPLRSSAPQTHRQGGNPPSTLYTDPMDMESSVAVVAVPFPMQGHLNQLLHLSLQLASEPRGLNLDLHYAAPAAHVRQARARVHGWDESALRSVHFHELDIPAFAAPPPDPDAASPFPTHIMPMFEAYVAGAAAPLAALLRDLSASRRRVVVLHDVLNAFAGVEAERLPNGNGESFGLYCGAVSYMVGMVDAGHRLLRDCGLEYAPMDRYVSREFMECAKRQSSLARSVSRGGGMVANTCRALEGEFVDAFAETLAAVGQRIFAVGPLNPLLEPGQIDAKQGRHECLDWLDKQPAASVLYVSFGSTSSFRGSQVAELAAALKGSKQRFIWVLRDADRGSVSTDDADSRRHARLASEFAEQTRGTGLVITGWAPQLEILAHPATAAFMSHCGWNSTVESMSHGKPILAWPMHSDQPWDAQFVEKYLGAGLLVRPWEKHGEVTPAAIIQQAIETVMVGEEGLAMRRRAMALGEAVRACAAAGGSSRKDLQDFVAHLTR</sequence>
<dbReference type="FunFam" id="3.40.50.2000:FF:000060">
    <property type="entry name" value="Glycosyltransferase"/>
    <property type="match status" value="1"/>
</dbReference>
<evidence type="ECO:0000259" key="6">
    <source>
        <dbReference type="Pfam" id="PF26168"/>
    </source>
</evidence>
<dbReference type="Gramene" id="TraesCS7A02G467800.1">
    <property type="protein sequence ID" value="TraesCS7A02G467800.1.cds1"/>
    <property type="gene ID" value="TraesCS7A02G467800"/>
</dbReference>
<protein>
    <recommendedName>
        <fullName evidence="4">Glycosyltransferase</fullName>
        <ecNumber evidence="4">2.4.1.-</ecNumber>
    </recommendedName>
</protein>
<keyword evidence="2 3" id="KW-0808">Transferase</keyword>
<organism evidence="7">
    <name type="scientific">Triticum aestivum</name>
    <name type="common">Wheat</name>
    <dbReference type="NCBI Taxonomy" id="4565"/>
    <lineage>
        <taxon>Eukaryota</taxon>
        <taxon>Viridiplantae</taxon>
        <taxon>Streptophyta</taxon>
        <taxon>Embryophyta</taxon>
        <taxon>Tracheophyta</taxon>
        <taxon>Spermatophyta</taxon>
        <taxon>Magnoliopsida</taxon>
        <taxon>Liliopsida</taxon>
        <taxon>Poales</taxon>
        <taxon>Poaceae</taxon>
        <taxon>BOP clade</taxon>
        <taxon>Pooideae</taxon>
        <taxon>Triticodae</taxon>
        <taxon>Triticeae</taxon>
        <taxon>Triticinae</taxon>
        <taxon>Triticum</taxon>
    </lineage>
</organism>
<dbReference type="AlphaFoldDB" id="A0A3B6RME0"/>
<dbReference type="GO" id="GO:1901137">
    <property type="term" value="P:carbohydrate derivative biosynthetic process"/>
    <property type="evidence" value="ECO:0007669"/>
    <property type="project" value="UniProtKB-ARBA"/>
</dbReference>
<feature type="region of interest" description="Disordered" evidence="5">
    <location>
        <begin position="24"/>
        <end position="53"/>
    </location>
</feature>
<dbReference type="Gramene" id="TraesCS7A03G1134800.1">
    <property type="protein sequence ID" value="TraesCS7A03G1134800.1.CDS1"/>
    <property type="gene ID" value="TraesCS7A03G1134800"/>
</dbReference>
<evidence type="ECO:0000256" key="4">
    <source>
        <dbReference type="RuleBase" id="RU362057"/>
    </source>
</evidence>
<dbReference type="InterPro" id="IPR058980">
    <property type="entry name" value="Glyco_transf_N"/>
</dbReference>
<dbReference type="PANTHER" id="PTHR48044">
    <property type="entry name" value="GLYCOSYLTRANSFERASE"/>
    <property type="match status" value="1"/>
</dbReference>
<reference evidence="7" key="1">
    <citation type="submission" date="2018-08" db="EMBL/GenBank/DDBJ databases">
        <authorList>
            <person name="Rossello M."/>
        </authorList>
    </citation>
    <scope>NUCLEOTIDE SEQUENCE [LARGE SCALE GENOMIC DNA]</scope>
    <source>
        <strain evidence="7">cv. Chinese Spring</strain>
    </source>
</reference>
<dbReference type="RefSeq" id="XP_044429134.1">
    <property type="nucleotide sequence ID" value="XM_044573199.1"/>
</dbReference>
<evidence type="ECO:0000256" key="1">
    <source>
        <dbReference type="ARBA" id="ARBA00009995"/>
    </source>
</evidence>
<comment type="similarity">
    <text evidence="1 3">Belongs to the UDP-glycosyltransferase family.</text>
</comment>
<dbReference type="EnsemblPlants" id="TraesCS7A02G467800.1">
    <property type="protein sequence ID" value="TraesCS7A02G467800.1.cds1"/>
    <property type="gene ID" value="TraesCS7A02G467800"/>
</dbReference>
<keyword evidence="3" id="KW-0328">Glycosyltransferase</keyword>
<dbReference type="Pfam" id="PF26168">
    <property type="entry name" value="Glyco_transf_N"/>
    <property type="match status" value="1"/>
</dbReference>
<dbReference type="OMA" id="HITREND"/>
<keyword evidence="8" id="KW-1185">Reference proteome</keyword>
<accession>A0A3B6RME0</accession>
<dbReference type="Proteomes" id="UP000019116">
    <property type="component" value="Chromosome 7A"/>
</dbReference>
<dbReference type="InterPro" id="IPR002213">
    <property type="entry name" value="UDP_glucos_trans"/>
</dbReference>
<dbReference type="Gene3D" id="3.40.50.2000">
    <property type="entry name" value="Glycogen Phosphorylase B"/>
    <property type="match status" value="2"/>
</dbReference>
<dbReference type="SUPFAM" id="SSF53756">
    <property type="entry name" value="UDP-Glycosyltransferase/glycogen phosphorylase"/>
    <property type="match status" value="1"/>
</dbReference>
<proteinExistence type="inferred from homology"/>
<dbReference type="InterPro" id="IPR035595">
    <property type="entry name" value="UDP_glycos_trans_CS"/>
</dbReference>
<dbReference type="PANTHER" id="PTHR48044:SF53">
    <property type="entry name" value="GLYCOSYLTRANSFERASE"/>
    <property type="match status" value="1"/>
</dbReference>
<dbReference type="Gramene" id="TraesKAR7A01G0421870.1">
    <property type="protein sequence ID" value="cds.TraesKAR7A01G0421870.1"/>
    <property type="gene ID" value="TraesKAR7A01G0421870"/>
</dbReference>
<dbReference type="GO" id="GO:0035251">
    <property type="term" value="F:UDP-glucosyltransferase activity"/>
    <property type="evidence" value="ECO:0000318"/>
    <property type="project" value="GO_Central"/>
</dbReference>
<evidence type="ECO:0000313" key="7">
    <source>
        <dbReference type="EnsemblPlants" id="TraesCS7A02G467800.1.cds1"/>
    </source>
</evidence>